<gene>
    <name evidence="2" type="ORF">TVAG_050350</name>
</gene>
<evidence type="ECO:0000256" key="1">
    <source>
        <dbReference type="SAM" id="Coils"/>
    </source>
</evidence>
<feature type="coiled-coil region" evidence="1">
    <location>
        <begin position="244"/>
        <end position="271"/>
    </location>
</feature>
<dbReference type="VEuPathDB" id="TrichDB:TVAGG3_0389730"/>
<keyword evidence="3" id="KW-1185">Reference proteome</keyword>
<feature type="coiled-coil region" evidence="1">
    <location>
        <begin position="27"/>
        <end position="145"/>
    </location>
</feature>
<dbReference type="AlphaFoldDB" id="A2EJG3"/>
<keyword evidence="1" id="KW-0175">Coiled coil</keyword>
<proteinExistence type="predicted"/>
<feature type="coiled-coil region" evidence="1">
    <location>
        <begin position="352"/>
        <end position="411"/>
    </location>
</feature>
<protein>
    <submittedName>
        <fullName evidence="2">Uncharacterized protein</fullName>
    </submittedName>
</protein>
<evidence type="ECO:0000313" key="3">
    <source>
        <dbReference type="Proteomes" id="UP000001542"/>
    </source>
</evidence>
<dbReference type="STRING" id="5722.A2EJG3"/>
<sequence>MEDLSSSSYNTEKEDLVIPDQDKSITVQDLTYKNERLQEMNSQLQSSLETVKNQLKEALTYKNSISSMGQQIQSLQEKVTETTEQNKKLTKQLQLLSNQKEENEKALKEEITKAKNQYNEAVSSNQKLNDKNLRLRKERDDIVAELGKKQELAEAVGIELQKLMKKKKRICDKLSAANTANQQLKVSITDNERRIQNISAENKLLKQEIDDLKLQVGTQQAIQGGNSNAIGRLNDDLKVKMESISVLEDTIKSQLSEIEQLTEQRDTLVQLLQKSHCVLCKTETTTFSMKSELDSLKARQQQVQSKNFKMFPEPSFSLSGLNIPFEGALGNETQKIVKYEHYQPQQRIQLILNESQKRIAQLESTVSELQEEKAKFETISTESEKKAEMNLEFLNAIIKELKNLASNETQLSRTSGIKEDRSFISFVAQKCSEVDPLIKEIAASNSKYIPSYFFFADDQEQRIATLQRLLSPNEETMSLFMTQFLLNIQLRRQLNKATIAAEQAHEFQPIIESLGVQKADEIPLLIDDYKEQIEKLSTARTQLRKSLKQSQAALLQQNKADNTCQVALEKLQLQVDTLSNEREILEVKVNVMENDIRAKDTEIKSLNKQLTDALARCNGEKETELEMDIQNKQNQIKSLNEQISQLQNQLEGAAAIQQRALKKQENAHRKMLEELSLQLTQVAEENERKFQKSKKIIKALKTNHQLEMEKCKSNYEASKAMLEQSNAQLANKAKEATENTQKLIQNLADSEKEIQKLSSENAKLCATQKALEVQLAAAKDKAVKEKQNSQNQIAAQALVIESKIQERANQIKQEFNEQKKNLVDSVLRTIGQVYSINHNVFDEQNLDQLLIQAQKDLEKFKMFQSSTPTCCLTDH</sequence>
<dbReference type="SMR" id="A2EJG3"/>
<organism evidence="2 3">
    <name type="scientific">Trichomonas vaginalis (strain ATCC PRA-98 / G3)</name>
    <dbReference type="NCBI Taxonomy" id="412133"/>
    <lineage>
        <taxon>Eukaryota</taxon>
        <taxon>Metamonada</taxon>
        <taxon>Parabasalia</taxon>
        <taxon>Trichomonadida</taxon>
        <taxon>Trichomonadidae</taxon>
        <taxon>Trichomonas</taxon>
    </lineage>
</organism>
<dbReference type="EMBL" id="DS113405">
    <property type="protein sequence ID" value="EAY07220.1"/>
    <property type="molecule type" value="Genomic_DNA"/>
</dbReference>
<dbReference type="VEuPathDB" id="TrichDB:TVAG_050350"/>
<evidence type="ECO:0000313" key="2">
    <source>
        <dbReference type="EMBL" id="EAY07220.1"/>
    </source>
</evidence>
<dbReference type="RefSeq" id="XP_001319443.1">
    <property type="nucleotide sequence ID" value="XM_001319408.1"/>
</dbReference>
<feature type="coiled-coil region" evidence="1">
    <location>
        <begin position="181"/>
        <end position="215"/>
    </location>
</feature>
<accession>A2EJG3</accession>
<dbReference type="OrthoDB" id="10661217at2759"/>
<name>A2EJG3_TRIV3</name>
<reference evidence="2" key="2">
    <citation type="journal article" date="2007" name="Science">
        <title>Draft genome sequence of the sexually transmitted pathogen Trichomonas vaginalis.</title>
        <authorList>
            <person name="Carlton J.M."/>
            <person name="Hirt R.P."/>
            <person name="Silva J.C."/>
            <person name="Delcher A.L."/>
            <person name="Schatz M."/>
            <person name="Zhao Q."/>
            <person name="Wortman J.R."/>
            <person name="Bidwell S.L."/>
            <person name="Alsmark U.C.M."/>
            <person name="Besteiro S."/>
            <person name="Sicheritz-Ponten T."/>
            <person name="Noel C.J."/>
            <person name="Dacks J.B."/>
            <person name="Foster P.G."/>
            <person name="Simillion C."/>
            <person name="Van de Peer Y."/>
            <person name="Miranda-Saavedra D."/>
            <person name="Barton G.J."/>
            <person name="Westrop G.D."/>
            <person name="Mueller S."/>
            <person name="Dessi D."/>
            <person name="Fiori P.L."/>
            <person name="Ren Q."/>
            <person name="Paulsen I."/>
            <person name="Zhang H."/>
            <person name="Bastida-Corcuera F.D."/>
            <person name="Simoes-Barbosa A."/>
            <person name="Brown M.T."/>
            <person name="Hayes R.D."/>
            <person name="Mukherjee M."/>
            <person name="Okumura C.Y."/>
            <person name="Schneider R."/>
            <person name="Smith A.J."/>
            <person name="Vanacova S."/>
            <person name="Villalvazo M."/>
            <person name="Haas B.J."/>
            <person name="Pertea M."/>
            <person name="Feldblyum T.V."/>
            <person name="Utterback T.R."/>
            <person name="Shu C.L."/>
            <person name="Osoegawa K."/>
            <person name="de Jong P.J."/>
            <person name="Hrdy I."/>
            <person name="Horvathova L."/>
            <person name="Zubacova Z."/>
            <person name="Dolezal P."/>
            <person name="Malik S.B."/>
            <person name="Logsdon J.M. Jr."/>
            <person name="Henze K."/>
            <person name="Gupta A."/>
            <person name="Wang C.C."/>
            <person name="Dunne R.L."/>
            <person name="Upcroft J.A."/>
            <person name="Upcroft P."/>
            <person name="White O."/>
            <person name="Salzberg S.L."/>
            <person name="Tang P."/>
            <person name="Chiu C.-H."/>
            <person name="Lee Y.-S."/>
            <person name="Embley T.M."/>
            <person name="Coombs G.H."/>
            <person name="Mottram J.C."/>
            <person name="Tachezy J."/>
            <person name="Fraser-Liggett C.M."/>
            <person name="Johnson P.J."/>
        </authorList>
    </citation>
    <scope>NUCLEOTIDE SEQUENCE [LARGE SCALE GENOMIC DNA]</scope>
    <source>
        <strain evidence="2">G3</strain>
    </source>
</reference>
<dbReference type="Proteomes" id="UP000001542">
    <property type="component" value="Unassembled WGS sequence"/>
</dbReference>
<feature type="coiled-coil region" evidence="1">
    <location>
        <begin position="526"/>
        <end position="821"/>
    </location>
</feature>
<dbReference type="InParanoid" id="A2EJG3"/>
<reference evidence="2" key="1">
    <citation type="submission" date="2006-10" db="EMBL/GenBank/DDBJ databases">
        <authorList>
            <person name="Amadeo P."/>
            <person name="Zhao Q."/>
            <person name="Wortman J."/>
            <person name="Fraser-Liggett C."/>
            <person name="Carlton J."/>
        </authorList>
    </citation>
    <scope>NUCLEOTIDE SEQUENCE</scope>
    <source>
        <strain evidence="2">G3</strain>
    </source>
</reference>
<dbReference type="KEGG" id="tva:4765107"/>